<evidence type="ECO:0000259" key="2">
    <source>
        <dbReference type="Pfam" id="PF11160"/>
    </source>
</evidence>
<comment type="caution">
    <text evidence="3">The sequence shown here is derived from an EMBL/GenBank/DDBJ whole genome shotgun (WGS) entry which is preliminary data.</text>
</comment>
<organism evidence="3 5">
    <name type="scientific">Didymodactylos carnosus</name>
    <dbReference type="NCBI Taxonomy" id="1234261"/>
    <lineage>
        <taxon>Eukaryota</taxon>
        <taxon>Metazoa</taxon>
        <taxon>Spiralia</taxon>
        <taxon>Gnathifera</taxon>
        <taxon>Rotifera</taxon>
        <taxon>Eurotatoria</taxon>
        <taxon>Bdelloidea</taxon>
        <taxon>Philodinida</taxon>
        <taxon>Philodinidae</taxon>
        <taxon>Didymodactylos</taxon>
    </lineage>
</organism>
<accession>A0A8S2D0M6</accession>
<evidence type="ECO:0000313" key="5">
    <source>
        <dbReference type="Proteomes" id="UP000677228"/>
    </source>
</evidence>
<name>A0A8S2D0M6_9BILA</name>
<dbReference type="Proteomes" id="UP000682733">
    <property type="component" value="Unassembled WGS sequence"/>
</dbReference>
<evidence type="ECO:0000256" key="1">
    <source>
        <dbReference type="SAM" id="MobiDB-lite"/>
    </source>
</evidence>
<protein>
    <recommendedName>
        <fullName evidence="2">Hypervirulence associated protein TUDOR domain-containing protein</fullName>
    </recommendedName>
</protein>
<gene>
    <name evidence="3" type="ORF">OVA965_LOCUS5399</name>
    <name evidence="4" type="ORF">TMI583_LOCUS5397</name>
</gene>
<dbReference type="AlphaFoldDB" id="A0A8S2D0M6"/>
<feature type="compositionally biased region" description="Basic and acidic residues" evidence="1">
    <location>
        <begin position="59"/>
        <end position="74"/>
    </location>
</feature>
<feature type="domain" description="Hypervirulence associated protein TUDOR" evidence="2">
    <location>
        <begin position="6"/>
        <end position="64"/>
    </location>
</feature>
<sequence>MVMVNGDHVQWNSVQGIIDGTVVKKLTSPMEIKSHHVSASTEHPEYLVKSDKTGAQAAHKPEALTKIDTDEQKF</sequence>
<dbReference type="EMBL" id="CAJOBA010001514">
    <property type="protein sequence ID" value="CAF3600142.1"/>
    <property type="molecule type" value="Genomic_DNA"/>
</dbReference>
<feature type="region of interest" description="Disordered" evidence="1">
    <location>
        <begin position="51"/>
        <end position="74"/>
    </location>
</feature>
<dbReference type="InterPro" id="IPR021331">
    <property type="entry name" value="Hva1_TUDOR"/>
</dbReference>
<dbReference type="Gene3D" id="2.30.30.1060">
    <property type="match status" value="1"/>
</dbReference>
<dbReference type="Proteomes" id="UP000677228">
    <property type="component" value="Unassembled WGS sequence"/>
</dbReference>
<evidence type="ECO:0000313" key="3">
    <source>
        <dbReference type="EMBL" id="CAF0816030.1"/>
    </source>
</evidence>
<proteinExistence type="predicted"/>
<dbReference type="EMBL" id="CAJNOK010001514">
    <property type="protein sequence ID" value="CAF0816030.1"/>
    <property type="molecule type" value="Genomic_DNA"/>
</dbReference>
<evidence type="ECO:0000313" key="4">
    <source>
        <dbReference type="EMBL" id="CAF3600142.1"/>
    </source>
</evidence>
<reference evidence="3" key="1">
    <citation type="submission" date="2021-02" db="EMBL/GenBank/DDBJ databases">
        <authorList>
            <person name="Nowell W R."/>
        </authorList>
    </citation>
    <scope>NUCLEOTIDE SEQUENCE</scope>
</reference>
<dbReference type="Pfam" id="PF11160">
    <property type="entry name" value="Hva1_TUDOR"/>
    <property type="match status" value="1"/>
</dbReference>